<reference evidence="4 5" key="1">
    <citation type="submission" date="2014-09" db="EMBL/GenBank/DDBJ databases">
        <title>Genome sequences of Lysobacter dokdonensis DS-58.</title>
        <authorList>
            <person name="Kim J.F."/>
            <person name="Kwak M.-J."/>
        </authorList>
    </citation>
    <scope>NUCLEOTIDE SEQUENCE [LARGE SCALE GENOMIC DNA]</scope>
    <source>
        <strain evidence="4 5">DS-58</strain>
    </source>
</reference>
<dbReference type="InterPro" id="IPR029044">
    <property type="entry name" value="Nucleotide-diphossugar_trans"/>
</dbReference>
<keyword evidence="5" id="KW-1185">Reference proteome</keyword>
<dbReference type="Proteomes" id="UP000030518">
    <property type="component" value="Unassembled WGS sequence"/>
</dbReference>
<comment type="similarity">
    <text evidence="1">Belongs to the glycosyltransferase 2 family.</text>
</comment>
<keyword evidence="3 4" id="KW-0808">Transferase</keyword>
<evidence type="ECO:0000256" key="3">
    <source>
        <dbReference type="ARBA" id="ARBA00022679"/>
    </source>
</evidence>
<evidence type="ECO:0000313" key="4">
    <source>
        <dbReference type="EMBL" id="KGQ18079.1"/>
    </source>
</evidence>
<protein>
    <submittedName>
        <fullName evidence="4">Glycosyl transferase</fullName>
    </submittedName>
</protein>
<sequence>MREIAVVIVDHAGLPSLQRCVHALRETTAHAPFDIVVASTRPQPLRDARFTGMRWACTAHAGIAQACNRAVDAIANDIVVLVDSRCRGFDADWLRALVDHARQPDIGLVAPQRNEAVFDARNVVAYGCLAVRRHVFLRESGFDPSYQDLACATTDLAMRIGLRGLRHRTLPSVQVRLIESSTISRLLGRGRERADRNRLQAAWRHAFT</sequence>
<dbReference type="STRING" id="1300345.LF41_1433"/>
<dbReference type="PANTHER" id="PTHR43179">
    <property type="entry name" value="RHAMNOSYLTRANSFERASE WBBL"/>
    <property type="match status" value="1"/>
</dbReference>
<dbReference type="EMBL" id="JRKJ01000021">
    <property type="protein sequence ID" value="KGQ18079.1"/>
    <property type="molecule type" value="Genomic_DNA"/>
</dbReference>
<organism evidence="4 5">
    <name type="scientific">Lysobacter dokdonensis DS-58</name>
    <dbReference type="NCBI Taxonomy" id="1300345"/>
    <lineage>
        <taxon>Bacteria</taxon>
        <taxon>Pseudomonadati</taxon>
        <taxon>Pseudomonadota</taxon>
        <taxon>Gammaproteobacteria</taxon>
        <taxon>Lysobacterales</taxon>
        <taxon>Lysobacteraceae</taxon>
        <taxon>Noviluteimonas</taxon>
    </lineage>
</organism>
<evidence type="ECO:0000313" key="5">
    <source>
        <dbReference type="Proteomes" id="UP000030518"/>
    </source>
</evidence>
<evidence type="ECO:0000256" key="1">
    <source>
        <dbReference type="ARBA" id="ARBA00006739"/>
    </source>
</evidence>
<dbReference type="AlphaFoldDB" id="A0A0A2WYK8"/>
<gene>
    <name evidence="4" type="ORF">LF41_1433</name>
</gene>
<dbReference type="SUPFAM" id="SSF53448">
    <property type="entry name" value="Nucleotide-diphospho-sugar transferases"/>
    <property type="match status" value="1"/>
</dbReference>
<keyword evidence="2" id="KW-0328">Glycosyltransferase</keyword>
<dbReference type="Gene3D" id="3.90.550.10">
    <property type="entry name" value="Spore Coat Polysaccharide Biosynthesis Protein SpsA, Chain A"/>
    <property type="match status" value="1"/>
</dbReference>
<accession>A0A0A2WYK8</accession>
<dbReference type="GO" id="GO:0016757">
    <property type="term" value="F:glycosyltransferase activity"/>
    <property type="evidence" value="ECO:0007669"/>
    <property type="project" value="UniProtKB-KW"/>
</dbReference>
<proteinExistence type="inferred from homology"/>
<evidence type="ECO:0000256" key="2">
    <source>
        <dbReference type="ARBA" id="ARBA00022676"/>
    </source>
</evidence>
<comment type="caution">
    <text evidence="4">The sequence shown here is derived from an EMBL/GenBank/DDBJ whole genome shotgun (WGS) entry which is preliminary data.</text>
</comment>
<dbReference type="PATRIC" id="fig|1300345.3.peg.2505"/>
<name>A0A0A2WYK8_9GAMM</name>
<dbReference type="PANTHER" id="PTHR43179:SF12">
    <property type="entry name" value="GALACTOFURANOSYLTRANSFERASE GLFT2"/>
    <property type="match status" value="1"/>
</dbReference>